<keyword evidence="6" id="KW-1185">Reference proteome</keyword>
<dbReference type="AlphaFoldDB" id="A0A426RSD0"/>
<dbReference type="PANTHER" id="PTHR13090:SF1">
    <property type="entry name" value="ARGININE-HYDROXYLASE NDUFAF5, MITOCHONDRIAL"/>
    <property type="match status" value="1"/>
</dbReference>
<feature type="domain" description="Methyltransferase type 11" evidence="4">
    <location>
        <begin position="145"/>
        <end position="186"/>
    </location>
</feature>
<evidence type="ECO:0000256" key="3">
    <source>
        <dbReference type="SAM" id="MobiDB-lite"/>
    </source>
</evidence>
<evidence type="ECO:0000256" key="1">
    <source>
        <dbReference type="ARBA" id="ARBA00022603"/>
    </source>
</evidence>
<dbReference type="Gene3D" id="3.40.50.150">
    <property type="entry name" value="Vaccinia Virus protein VP39"/>
    <property type="match status" value="1"/>
</dbReference>
<reference evidence="5 6" key="1">
    <citation type="submission" date="2018-12" db="EMBL/GenBank/DDBJ databases">
        <authorList>
            <person name="Kim S.-J."/>
            <person name="Jung G.-Y."/>
        </authorList>
    </citation>
    <scope>NUCLEOTIDE SEQUENCE [LARGE SCALE GENOMIC DNA]</scope>
    <source>
        <strain evidence="5 6">03SU3-P</strain>
    </source>
</reference>
<gene>
    <name evidence="5" type="ORF">D7D48_02745</name>
</gene>
<dbReference type="InterPro" id="IPR013216">
    <property type="entry name" value="Methyltransf_11"/>
</dbReference>
<keyword evidence="2 5" id="KW-0808">Transferase</keyword>
<dbReference type="RefSeq" id="WP_125229841.1">
    <property type="nucleotide sequence ID" value="NZ_RWJI01000001.1"/>
</dbReference>
<dbReference type="GO" id="GO:0032259">
    <property type="term" value="P:methylation"/>
    <property type="evidence" value="ECO:0007669"/>
    <property type="project" value="UniProtKB-KW"/>
</dbReference>
<keyword evidence="1 5" id="KW-0489">Methyltransferase</keyword>
<dbReference type="OrthoDB" id="9793723at2"/>
<dbReference type="Proteomes" id="UP000268553">
    <property type="component" value="Unassembled WGS sequence"/>
</dbReference>
<comment type="caution">
    <text evidence="5">The sequence shown here is derived from an EMBL/GenBank/DDBJ whole genome shotgun (WGS) entry which is preliminary data.</text>
</comment>
<evidence type="ECO:0000259" key="4">
    <source>
        <dbReference type="Pfam" id="PF08241"/>
    </source>
</evidence>
<accession>A0A426RSD0</accession>
<dbReference type="SUPFAM" id="SSF53335">
    <property type="entry name" value="S-adenosyl-L-methionine-dependent methyltransferases"/>
    <property type="match status" value="1"/>
</dbReference>
<protein>
    <submittedName>
        <fullName evidence="5">SAM-dependent methyltransferase</fullName>
    </submittedName>
</protein>
<proteinExistence type="predicted"/>
<feature type="region of interest" description="Disordered" evidence="3">
    <location>
        <begin position="305"/>
        <end position="335"/>
    </location>
</feature>
<dbReference type="InterPro" id="IPR050602">
    <property type="entry name" value="Malonyl-ACP_OMT"/>
</dbReference>
<name>A0A426RSD0_9SPHN</name>
<evidence type="ECO:0000313" key="6">
    <source>
        <dbReference type="Proteomes" id="UP000268553"/>
    </source>
</evidence>
<dbReference type="PANTHER" id="PTHR13090">
    <property type="entry name" value="ARGININE-HYDROXYLASE NDUFAF5, MITOCHONDRIAL"/>
    <property type="match status" value="1"/>
</dbReference>
<dbReference type="InterPro" id="IPR029063">
    <property type="entry name" value="SAM-dependent_MTases_sf"/>
</dbReference>
<dbReference type="EMBL" id="RWJI01000001">
    <property type="protein sequence ID" value="RRQ51826.1"/>
    <property type="molecule type" value="Genomic_DNA"/>
</dbReference>
<dbReference type="CDD" id="cd02440">
    <property type="entry name" value="AdoMet_MTases"/>
    <property type="match status" value="1"/>
</dbReference>
<dbReference type="Pfam" id="PF08241">
    <property type="entry name" value="Methyltransf_11"/>
    <property type="match status" value="1"/>
</dbReference>
<dbReference type="GO" id="GO:0008757">
    <property type="term" value="F:S-adenosylmethionine-dependent methyltransferase activity"/>
    <property type="evidence" value="ECO:0007669"/>
    <property type="project" value="InterPro"/>
</dbReference>
<evidence type="ECO:0000313" key="5">
    <source>
        <dbReference type="EMBL" id="RRQ51826.1"/>
    </source>
</evidence>
<organism evidence="5 6">
    <name type="scientific">Sphingorhabdus wooponensis</name>
    <dbReference type="NCBI Taxonomy" id="940136"/>
    <lineage>
        <taxon>Bacteria</taxon>
        <taxon>Pseudomonadati</taxon>
        <taxon>Pseudomonadota</taxon>
        <taxon>Alphaproteobacteria</taxon>
        <taxon>Sphingomonadales</taxon>
        <taxon>Sphingomonadaceae</taxon>
        <taxon>Sphingorhabdus</taxon>
    </lineage>
</organism>
<evidence type="ECO:0000256" key="2">
    <source>
        <dbReference type="ARBA" id="ARBA00022679"/>
    </source>
</evidence>
<sequence length="335" mass="36822">MQKGPPAAVMIPQQGQRSGKTQFNMLWKMWLPFAISHLSDKDWVCTRAQMSNDLNPPEIFDRRRRHALRARAARRSGDDFLWHHIAQDIAERLSAVTRTFEHALIIGPIGRWYAEILPPNVPCTLAPLVNIPPSDDAPIALEEDRLPFTPGSFDLVISAGTLDSVNDLPGALIQIRRLLRPDGLFLGHMFGAGTLSALKAMLLEADANRVTPHIHPQIDLRSAADLIVRAGFTLPVADQDITAVRYGNWRSIVSDIRDAGIGNALAGQRNYLGKDMPARLDQAFAARTDAQGKVTEGFTHIFLSGWSPSENQPRPAKRGSGQVSLADILSKDQAG</sequence>